<dbReference type="EMBL" id="AORC01000020">
    <property type="protein sequence ID" value="EYT48003.1"/>
    <property type="molecule type" value="Genomic_DNA"/>
</dbReference>
<dbReference type="SUPFAM" id="SSF53271">
    <property type="entry name" value="PRTase-like"/>
    <property type="match status" value="1"/>
</dbReference>
<dbReference type="Gene3D" id="3.40.50.2020">
    <property type="match status" value="1"/>
</dbReference>
<comment type="caution">
    <text evidence="4">The sequence shown here is derived from an EMBL/GenBank/DDBJ whole genome shotgun (WGS) entry which is preliminary data.</text>
</comment>
<name>A0A022KQ51_9MICO</name>
<keyword evidence="5" id="KW-1185">Reference proteome</keyword>
<feature type="region of interest" description="Disordered" evidence="2">
    <location>
        <begin position="273"/>
        <end position="320"/>
    </location>
</feature>
<evidence type="ECO:0000313" key="4">
    <source>
        <dbReference type="EMBL" id="EYT48003.1"/>
    </source>
</evidence>
<dbReference type="PANTHER" id="PTHR47505">
    <property type="entry name" value="DNA UTILIZATION PROTEIN YHGH"/>
    <property type="match status" value="1"/>
</dbReference>
<dbReference type="Proteomes" id="UP000019754">
    <property type="component" value="Unassembled WGS sequence"/>
</dbReference>
<keyword evidence="4" id="KW-0808">Transferase</keyword>
<dbReference type="Pfam" id="PF00156">
    <property type="entry name" value="Pribosyltran"/>
    <property type="match status" value="1"/>
</dbReference>
<keyword evidence="4" id="KW-0328">Glycosyltransferase</keyword>
<protein>
    <submittedName>
        <fullName evidence="4">Amidophosphoribosyltransferase</fullName>
    </submittedName>
</protein>
<evidence type="ECO:0000313" key="5">
    <source>
        <dbReference type="Proteomes" id="UP000019754"/>
    </source>
</evidence>
<dbReference type="InterPro" id="IPR029057">
    <property type="entry name" value="PRTase-like"/>
</dbReference>
<dbReference type="InterPro" id="IPR051910">
    <property type="entry name" value="ComF/GntX_DNA_util-trans"/>
</dbReference>
<organism evidence="4 5">
    <name type="scientific">Brachybacterium muris UCD-AY4</name>
    <dbReference type="NCBI Taxonomy" id="1249481"/>
    <lineage>
        <taxon>Bacteria</taxon>
        <taxon>Bacillati</taxon>
        <taxon>Actinomycetota</taxon>
        <taxon>Actinomycetes</taxon>
        <taxon>Micrococcales</taxon>
        <taxon>Dermabacteraceae</taxon>
        <taxon>Brachybacterium</taxon>
    </lineage>
</organism>
<reference evidence="4 5" key="1">
    <citation type="journal article" date="2013" name="Genome Announc.">
        <title>Draft genome sequence of an Actinobacterium, Brachybacterium muris strain UCD-AY4.</title>
        <authorList>
            <person name="Lo J.R."/>
            <person name="Lang J.M."/>
            <person name="Darling A.E."/>
            <person name="Eisen J.A."/>
            <person name="Coil D.A."/>
        </authorList>
    </citation>
    <scope>NUCLEOTIDE SEQUENCE [LARGE SCALE GENOMIC DNA]</scope>
    <source>
        <strain evidence="4 5">UCD-AY4</strain>
    </source>
</reference>
<comment type="similarity">
    <text evidence="1">Belongs to the ComF/GntX family.</text>
</comment>
<evidence type="ECO:0000256" key="2">
    <source>
        <dbReference type="SAM" id="MobiDB-lite"/>
    </source>
</evidence>
<evidence type="ECO:0000259" key="3">
    <source>
        <dbReference type="Pfam" id="PF00156"/>
    </source>
</evidence>
<proteinExistence type="inferred from homology"/>
<dbReference type="GO" id="GO:0016757">
    <property type="term" value="F:glycosyltransferase activity"/>
    <property type="evidence" value="ECO:0007669"/>
    <property type="project" value="UniProtKB-KW"/>
</dbReference>
<gene>
    <name evidence="4" type="ORF">D641_0113775</name>
</gene>
<dbReference type="HOGENOM" id="CLU_054549_3_1_11"/>
<dbReference type="CDD" id="cd06223">
    <property type="entry name" value="PRTases_typeI"/>
    <property type="match status" value="1"/>
</dbReference>
<dbReference type="PANTHER" id="PTHR47505:SF1">
    <property type="entry name" value="DNA UTILIZATION PROTEIN YHGH"/>
    <property type="match status" value="1"/>
</dbReference>
<evidence type="ECO:0000256" key="1">
    <source>
        <dbReference type="ARBA" id="ARBA00008007"/>
    </source>
</evidence>
<dbReference type="InterPro" id="IPR000836">
    <property type="entry name" value="PRTase_dom"/>
</dbReference>
<dbReference type="AlphaFoldDB" id="A0A022KQ51"/>
<feature type="domain" description="Phosphoribosyltransferase" evidence="3">
    <location>
        <begin position="222"/>
        <end position="281"/>
    </location>
</feature>
<dbReference type="STRING" id="1249481.D641_0113775"/>
<sequence length="320" mass="34002">MNPRGTRARDVRAPRSPWARLDAVHRAVRETVAQTCALVAPRDCPCGAEGAWLCEGCRTLLASAPLRVETCCDALQLLDAARVHEEGPHQPAGVDHAPLLPVLALGEYTGDLQRLVLAWKNGGMLHLGSPIAAGLSTAVQQLGLRAAGDASGDGPLLVPVPSRLGARLRRGEDHTAELVRAMSRKGAGQPLLLRAVPTTGQGGQGARQRRTRRIRLTSPVPRELRRSGAQAVIVDDVVTTGATLRGMHEALTEAGLQVGGAVVVASARVPSRSRTIDQETLQESWHAVPTRHRSESPSRGGAEPSRGAIVAGLRERPHHR</sequence>
<dbReference type="OrthoDB" id="5242900at2"/>
<accession>A0A022KQ51</accession>